<feature type="binding site" evidence="6">
    <location>
        <position position="281"/>
    </location>
    <ligand>
        <name>L-serine</name>
        <dbReference type="ChEBI" id="CHEBI:33384"/>
    </ligand>
</feature>
<dbReference type="SUPFAM" id="SSF46589">
    <property type="entry name" value="tRNA-binding arm"/>
    <property type="match status" value="1"/>
</dbReference>
<dbReference type="InterPro" id="IPR010978">
    <property type="entry name" value="tRNA-bd_arm"/>
</dbReference>
<feature type="domain" description="Aminoacyl-transfer RNA synthetases class-II family profile" evidence="8">
    <location>
        <begin position="136"/>
        <end position="404"/>
    </location>
</feature>
<dbReference type="InterPro" id="IPR002314">
    <property type="entry name" value="aa-tRNA-synt_IIb"/>
</dbReference>
<dbReference type="Proteomes" id="UP001595764">
    <property type="component" value="Unassembled WGS sequence"/>
</dbReference>
<evidence type="ECO:0000313" key="10">
    <source>
        <dbReference type="Proteomes" id="UP001595764"/>
    </source>
</evidence>
<dbReference type="HAMAP" id="MF_00176">
    <property type="entry name" value="Ser_tRNA_synth_type1"/>
    <property type="match status" value="1"/>
</dbReference>
<dbReference type="EMBL" id="JBHRWI010000027">
    <property type="protein sequence ID" value="MFC3512960.1"/>
    <property type="molecule type" value="Genomic_DNA"/>
</dbReference>
<organism evidence="9 10">
    <name type="scientific">Amycolatopsis halotolerans</name>
    <dbReference type="NCBI Taxonomy" id="330083"/>
    <lineage>
        <taxon>Bacteria</taxon>
        <taxon>Bacillati</taxon>
        <taxon>Actinomycetota</taxon>
        <taxon>Actinomycetes</taxon>
        <taxon>Pseudonocardiales</taxon>
        <taxon>Pseudonocardiaceae</taxon>
        <taxon>Amycolatopsis</taxon>
    </lineage>
</organism>
<gene>
    <name evidence="6 9" type="primary">serS</name>
    <name evidence="9" type="ORF">ACFORO_22510</name>
</gene>
<comment type="subunit">
    <text evidence="6">Homodimer. The tRNA molecule binds across the dimer.</text>
</comment>
<comment type="function">
    <text evidence="6">Catalyzes the attachment of serine to tRNA(Ser). Is also able to aminoacylate tRNA(Sec) with serine, to form the misacylated tRNA L-seryl-tRNA(Sec), which will be further converted into selenocysteinyl-tRNA(Sec).</text>
</comment>
<feature type="binding site" evidence="6">
    <location>
        <begin position="345"/>
        <end position="348"/>
    </location>
    <ligand>
        <name>ATP</name>
        <dbReference type="ChEBI" id="CHEBI:30616"/>
    </ligand>
</feature>
<dbReference type="Gene3D" id="3.30.930.10">
    <property type="entry name" value="Bira Bifunctional Protein, Domain 2"/>
    <property type="match status" value="1"/>
</dbReference>
<dbReference type="PIRSF" id="PIRSF001529">
    <property type="entry name" value="Ser-tRNA-synth_IIa"/>
    <property type="match status" value="1"/>
</dbReference>
<proteinExistence type="inferred from homology"/>
<feature type="binding site" evidence="6">
    <location>
        <position position="274"/>
    </location>
    <ligand>
        <name>ATP</name>
        <dbReference type="ChEBI" id="CHEBI:30616"/>
    </ligand>
</feature>
<evidence type="ECO:0000256" key="4">
    <source>
        <dbReference type="ARBA" id="ARBA00022917"/>
    </source>
</evidence>
<comment type="catalytic activity">
    <reaction evidence="6">
        <text>tRNA(Sec) + L-serine + ATP = L-seryl-tRNA(Sec) + AMP + diphosphate + H(+)</text>
        <dbReference type="Rhea" id="RHEA:42580"/>
        <dbReference type="Rhea" id="RHEA-COMP:9742"/>
        <dbReference type="Rhea" id="RHEA-COMP:10128"/>
        <dbReference type="ChEBI" id="CHEBI:15378"/>
        <dbReference type="ChEBI" id="CHEBI:30616"/>
        <dbReference type="ChEBI" id="CHEBI:33019"/>
        <dbReference type="ChEBI" id="CHEBI:33384"/>
        <dbReference type="ChEBI" id="CHEBI:78442"/>
        <dbReference type="ChEBI" id="CHEBI:78533"/>
        <dbReference type="ChEBI" id="CHEBI:456215"/>
        <dbReference type="EC" id="6.1.1.11"/>
    </reaction>
</comment>
<dbReference type="InterPro" id="IPR015866">
    <property type="entry name" value="Ser-tRNA-synth_1_N"/>
</dbReference>
<comment type="similarity">
    <text evidence="6">Belongs to the class-II aminoacyl-tRNA synthetase family. Type-1 seryl-tRNA synthetase subfamily.</text>
</comment>
<evidence type="ECO:0000256" key="1">
    <source>
        <dbReference type="ARBA" id="ARBA00022598"/>
    </source>
</evidence>
<dbReference type="RefSeq" id="WP_377873014.1">
    <property type="nucleotide sequence ID" value="NZ_JBHMAY010000043.1"/>
</dbReference>
<keyword evidence="10" id="KW-1185">Reference proteome</keyword>
<keyword evidence="3 6" id="KW-0067">ATP-binding</keyword>
<comment type="pathway">
    <text evidence="6">Aminoacyl-tRNA biosynthesis; selenocysteinyl-tRNA(Sec) biosynthesis; L-seryl-tRNA(Sec) from L-serine and tRNA(Sec): step 1/1.</text>
</comment>
<evidence type="ECO:0000313" key="9">
    <source>
        <dbReference type="EMBL" id="MFC3512960.1"/>
    </source>
</evidence>
<comment type="catalytic activity">
    <reaction evidence="6">
        <text>tRNA(Ser) + L-serine + ATP = L-seryl-tRNA(Ser) + AMP + diphosphate + H(+)</text>
        <dbReference type="Rhea" id="RHEA:12292"/>
        <dbReference type="Rhea" id="RHEA-COMP:9669"/>
        <dbReference type="Rhea" id="RHEA-COMP:9703"/>
        <dbReference type="ChEBI" id="CHEBI:15378"/>
        <dbReference type="ChEBI" id="CHEBI:30616"/>
        <dbReference type="ChEBI" id="CHEBI:33019"/>
        <dbReference type="ChEBI" id="CHEBI:33384"/>
        <dbReference type="ChEBI" id="CHEBI:78442"/>
        <dbReference type="ChEBI" id="CHEBI:78533"/>
        <dbReference type="ChEBI" id="CHEBI:456215"/>
        <dbReference type="EC" id="6.1.1.11"/>
    </reaction>
</comment>
<dbReference type="PROSITE" id="PS50862">
    <property type="entry name" value="AA_TRNA_LIGASE_II"/>
    <property type="match status" value="1"/>
</dbReference>
<dbReference type="InterPro" id="IPR045864">
    <property type="entry name" value="aa-tRNA-synth_II/BPL/LPL"/>
</dbReference>
<dbReference type="SUPFAM" id="SSF55681">
    <property type="entry name" value="Class II aaRS and biotin synthetases"/>
    <property type="match status" value="1"/>
</dbReference>
<feature type="binding site" evidence="6">
    <location>
        <begin position="258"/>
        <end position="260"/>
    </location>
    <ligand>
        <name>ATP</name>
        <dbReference type="ChEBI" id="CHEBI:30616"/>
    </ligand>
</feature>
<dbReference type="InterPro" id="IPR033729">
    <property type="entry name" value="SerRS_core"/>
</dbReference>
<evidence type="ECO:0000256" key="7">
    <source>
        <dbReference type="SAM" id="MobiDB-lite"/>
    </source>
</evidence>
<dbReference type="Pfam" id="PF00587">
    <property type="entry name" value="tRNA-synt_2b"/>
    <property type="match status" value="1"/>
</dbReference>
<dbReference type="Pfam" id="PF02403">
    <property type="entry name" value="Seryl_tRNA_N"/>
    <property type="match status" value="1"/>
</dbReference>
<dbReference type="PANTHER" id="PTHR11778">
    <property type="entry name" value="SERYL-TRNA SYNTHETASE"/>
    <property type="match status" value="1"/>
</dbReference>
<dbReference type="PRINTS" id="PR00981">
    <property type="entry name" value="TRNASYNTHSER"/>
</dbReference>
<name>A0ABV7QKW7_9PSEU</name>
<keyword evidence="1 6" id="KW-0436">Ligase</keyword>
<dbReference type="CDD" id="cd00770">
    <property type="entry name" value="SerRS_core"/>
    <property type="match status" value="1"/>
</dbReference>
<evidence type="ECO:0000256" key="2">
    <source>
        <dbReference type="ARBA" id="ARBA00022741"/>
    </source>
</evidence>
<evidence type="ECO:0000256" key="5">
    <source>
        <dbReference type="ARBA" id="ARBA00023146"/>
    </source>
</evidence>
<dbReference type="InterPro" id="IPR006195">
    <property type="entry name" value="aa-tRNA-synth_II"/>
</dbReference>
<protein>
    <recommendedName>
        <fullName evidence="6">Serine--tRNA ligase</fullName>
        <ecNumber evidence="6">6.1.1.11</ecNumber>
    </recommendedName>
    <alternativeName>
        <fullName evidence="6">Seryl-tRNA synthetase</fullName>
        <shortName evidence="6">SerRS</shortName>
    </alternativeName>
    <alternativeName>
        <fullName evidence="6">Seryl-tRNA(Ser/Sec) synthetase</fullName>
    </alternativeName>
</protein>
<keyword evidence="5 6" id="KW-0030">Aminoacyl-tRNA synthetase</keyword>
<dbReference type="InterPro" id="IPR042103">
    <property type="entry name" value="SerRS_1_N_sf"/>
</dbReference>
<feature type="region of interest" description="Disordered" evidence="7">
    <location>
        <begin position="45"/>
        <end position="66"/>
    </location>
</feature>
<accession>A0ABV7QKW7</accession>
<keyword evidence="4 6" id="KW-0648">Protein biosynthesis</keyword>
<dbReference type="GO" id="GO:0004828">
    <property type="term" value="F:serine-tRNA ligase activity"/>
    <property type="evidence" value="ECO:0007669"/>
    <property type="project" value="UniProtKB-EC"/>
</dbReference>
<feature type="region of interest" description="Disordered" evidence="7">
    <location>
        <begin position="1"/>
        <end position="24"/>
    </location>
</feature>
<dbReference type="Gene3D" id="1.10.287.40">
    <property type="entry name" value="Serine-tRNA synthetase, tRNA binding domain"/>
    <property type="match status" value="1"/>
</dbReference>
<feature type="binding site" evidence="6">
    <location>
        <position position="380"/>
    </location>
    <ligand>
        <name>L-serine</name>
        <dbReference type="ChEBI" id="CHEBI:33384"/>
    </ligand>
</feature>
<dbReference type="InterPro" id="IPR002317">
    <property type="entry name" value="Ser-tRNA-ligase_type_1"/>
</dbReference>
<feature type="compositionally biased region" description="Basic and acidic residues" evidence="7">
    <location>
        <begin position="1"/>
        <end position="13"/>
    </location>
</feature>
<dbReference type="NCBIfam" id="TIGR00414">
    <property type="entry name" value="serS"/>
    <property type="match status" value="1"/>
</dbReference>
<evidence type="ECO:0000256" key="3">
    <source>
        <dbReference type="ARBA" id="ARBA00022840"/>
    </source>
</evidence>
<evidence type="ECO:0000256" key="6">
    <source>
        <dbReference type="HAMAP-Rule" id="MF_00176"/>
    </source>
</evidence>
<reference evidence="10" key="1">
    <citation type="journal article" date="2019" name="Int. J. Syst. Evol. Microbiol.">
        <title>The Global Catalogue of Microorganisms (GCM) 10K type strain sequencing project: providing services to taxonomists for standard genome sequencing and annotation.</title>
        <authorList>
            <consortium name="The Broad Institute Genomics Platform"/>
            <consortium name="The Broad Institute Genome Sequencing Center for Infectious Disease"/>
            <person name="Wu L."/>
            <person name="Ma J."/>
        </authorList>
    </citation>
    <scope>NUCLEOTIDE SEQUENCE [LARGE SCALE GENOMIC DNA]</scope>
    <source>
        <strain evidence="10">CGMCC 4.7682</strain>
    </source>
</reference>
<comment type="subcellular location">
    <subcellularLocation>
        <location evidence="6">Cytoplasm</location>
    </subcellularLocation>
</comment>
<dbReference type="EC" id="6.1.1.11" evidence="6"/>
<feature type="binding site" evidence="6">
    <location>
        <begin position="227"/>
        <end position="229"/>
    </location>
    <ligand>
        <name>L-serine</name>
        <dbReference type="ChEBI" id="CHEBI:33384"/>
    </ligand>
</feature>
<comment type="domain">
    <text evidence="6">Consists of two distinct domains, a catalytic core and a N-terminal extension that is involved in tRNA binding.</text>
</comment>
<keyword evidence="6" id="KW-0963">Cytoplasm</keyword>
<comment type="caution">
    <text evidence="9">The sequence shown here is derived from an EMBL/GenBank/DDBJ whole genome shotgun (WGS) entry which is preliminary data.</text>
</comment>
<sequence>MIDPRTLREDPEAVRASQRARGEDEGVVDKLLDLDTRRRSAIATADKLRAEQKSVSKQVPKASPEEKPALLARAKDLSAQVKAAEIEQNEASEEFDQLFRILPNLVHPDAPIGGEDDFAVLKTVGEVPSFDFAPRDHLELMEGLGALDMERGAKVSGSRFYFLSGVGAQLQLALLNMAVARSMANGFTPMITPSLVRPEIMAGTGFLGAHSSEVYRLRDDDLYLVGTSEVPLAGYHSDEILDLGSGPRRYAGWSSCYRREAGSYGKDTRGIIRVHQFDKVEMFVFAKPEDAESEHERLLGWEEDMLAAIEVPYRVIDTATGDLGTSAYRKYDCEAWVPTQETYRELTSTSNCTTFQARRLSVRYRDDNGKPQTAATLNGTLATTRWIVAIVENHQQPDGSVRVPVALRPFLGGLEVLEPVKR</sequence>
<evidence type="ECO:0000259" key="8">
    <source>
        <dbReference type="PROSITE" id="PS50862"/>
    </source>
</evidence>
<keyword evidence="2 6" id="KW-0547">Nucleotide-binding</keyword>